<evidence type="ECO:0000313" key="2">
    <source>
        <dbReference type="EMBL" id="KAI9255084.1"/>
    </source>
</evidence>
<proteinExistence type="predicted"/>
<dbReference type="AlphaFoldDB" id="A0AAD5K555"/>
<feature type="signal peptide" evidence="1">
    <location>
        <begin position="1"/>
        <end position="28"/>
    </location>
</feature>
<name>A0AAD5K555_9FUNG</name>
<sequence length="89" mass="9948">MANNSNNNNILQILIFISLLLSVGTTLAADCFCKELPPIYTEDCCIGTHGELRQDFGTHCKFVDYSNLGDFNRCCDSYFGMARCVLTPR</sequence>
<evidence type="ECO:0000256" key="1">
    <source>
        <dbReference type="SAM" id="SignalP"/>
    </source>
</evidence>
<organism evidence="2 3">
    <name type="scientific">Phascolomyces articulosus</name>
    <dbReference type="NCBI Taxonomy" id="60185"/>
    <lineage>
        <taxon>Eukaryota</taxon>
        <taxon>Fungi</taxon>
        <taxon>Fungi incertae sedis</taxon>
        <taxon>Mucoromycota</taxon>
        <taxon>Mucoromycotina</taxon>
        <taxon>Mucoromycetes</taxon>
        <taxon>Mucorales</taxon>
        <taxon>Lichtheimiaceae</taxon>
        <taxon>Phascolomyces</taxon>
    </lineage>
</organism>
<reference evidence="2" key="1">
    <citation type="journal article" date="2022" name="IScience">
        <title>Evolution of zygomycete secretomes and the origins of terrestrial fungal ecologies.</title>
        <authorList>
            <person name="Chang Y."/>
            <person name="Wang Y."/>
            <person name="Mondo S."/>
            <person name="Ahrendt S."/>
            <person name="Andreopoulos W."/>
            <person name="Barry K."/>
            <person name="Beard J."/>
            <person name="Benny G.L."/>
            <person name="Blankenship S."/>
            <person name="Bonito G."/>
            <person name="Cuomo C."/>
            <person name="Desiro A."/>
            <person name="Gervers K.A."/>
            <person name="Hundley H."/>
            <person name="Kuo A."/>
            <person name="LaButti K."/>
            <person name="Lang B.F."/>
            <person name="Lipzen A."/>
            <person name="O'Donnell K."/>
            <person name="Pangilinan J."/>
            <person name="Reynolds N."/>
            <person name="Sandor L."/>
            <person name="Smith M.E."/>
            <person name="Tsang A."/>
            <person name="Grigoriev I.V."/>
            <person name="Stajich J.E."/>
            <person name="Spatafora J.W."/>
        </authorList>
    </citation>
    <scope>NUCLEOTIDE SEQUENCE</scope>
    <source>
        <strain evidence="2">RSA 2281</strain>
    </source>
</reference>
<accession>A0AAD5K555</accession>
<keyword evidence="1" id="KW-0732">Signal</keyword>
<gene>
    <name evidence="2" type="ORF">BDA99DRAFT_517828</name>
</gene>
<comment type="caution">
    <text evidence="2">The sequence shown here is derived from an EMBL/GenBank/DDBJ whole genome shotgun (WGS) entry which is preliminary data.</text>
</comment>
<evidence type="ECO:0000313" key="3">
    <source>
        <dbReference type="Proteomes" id="UP001209540"/>
    </source>
</evidence>
<feature type="chain" id="PRO_5042261127" evidence="1">
    <location>
        <begin position="29"/>
        <end position="89"/>
    </location>
</feature>
<dbReference type="EMBL" id="JAIXMP010000023">
    <property type="protein sequence ID" value="KAI9255084.1"/>
    <property type="molecule type" value="Genomic_DNA"/>
</dbReference>
<keyword evidence="3" id="KW-1185">Reference proteome</keyword>
<protein>
    <submittedName>
        <fullName evidence="2">Uncharacterized protein</fullName>
    </submittedName>
</protein>
<reference evidence="2" key="2">
    <citation type="submission" date="2023-02" db="EMBL/GenBank/DDBJ databases">
        <authorList>
            <consortium name="DOE Joint Genome Institute"/>
            <person name="Mondo S.J."/>
            <person name="Chang Y."/>
            <person name="Wang Y."/>
            <person name="Ahrendt S."/>
            <person name="Andreopoulos W."/>
            <person name="Barry K."/>
            <person name="Beard J."/>
            <person name="Benny G.L."/>
            <person name="Blankenship S."/>
            <person name="Bonito G."/>
            <person name="Cuomo C."/>
            <person name="Desiro A."/>
            <person name="Gervers K.A."/>
            <person name="Hundley H."/>
            <person name="Kuo A."/>
            <person name="LaButti K."/>
            <person name="Lang B.F."/>
            <person name="Lipzen A."/>
            <person name="O'Donnell K."/>
            <person name="Pangilinan J."/>
            <person name="Reynolds N."/>
            <person name="Sandor L."/>
            <person name="Smith M.W."/>
            <person name="Tsang A."/>
            <person name="Grigoriev I.V."/>
            <person name="Stajich J.E."/>
            <person name="Spatafora J.W."/>
        </authorList>
    </citation>
    <scope>NUCLEOTIDE SEQUENCE</scope>
    <source>
        <strain evidence="2">RSA 2281</strain>
    </source>
</reference>
<dbReference type="Proteomes" id="UP001209540">
    <property type="component" value="Unassembled WGS sequence"/>
</dbReference>